<comment type="similarity">
    <text evidence="3">Belongs to the HARBI1 family.</text>
</comment>
<evidence type="ECO:0000259" key="8">
    <source>
        <dbReference type="Pfam" id="PF13359"/>
    </source>
</evidence>
<reference evidence="9" key="1">
    <citation type="journal article" date="2023" name="Science">
        <title>Genome structures resolve the early diversification of teleost fishes.</title>
        <authorList>
            <person name="Parey E."/>
            <person name="Louis A."/>
            <person name="Montfort J."/>
            <person name="Bouchez O."/>
            <person name="Roques C."/>
            <person name="Iampietro C."/>
            <person name="Lluch J."/>
            <person name="Castinel A."/>
            <person name="Donnadieu C."/>
            <person name="Desvignes T."/>
            <person name="Floi Bucao C."/>
            <person name="Jouanno E."/>
            <person name="Wen M."/>
            <person name="Mejri S."/>
            <person name="Dirks R."/>
            <person name="Jansen H."/>
            <person name="Henkel C."/>
            <person name="Chen W.J."/>
            <person name="Zahm M."/>
            <person name="Cabau C."/>
            <person name="Klopp C."/>
            <person name="Thompson A.W."/>
            <person name="Robinson-Rechavi M."/>
            <person name="Braasch I."/>
            <person name="Lecointre G."/>
            <person name="Bobe J."/>
            <person name="Postlethwait J.H."/>
            <person name="Berthelot C."/>
            <person name="Roest Crollius H."/>
            <person name="Guiguen Y."/>
        </authorList>
    </citation>
    <scope>NUCLEOTIDE SEQUENCE</scope>
    <source>
        <strain evidence="9">NC1722</strain>
    </source>
</reference>
<keyword evidence="6" id="KW-0378">Hydrolase</keyword>
<gene>
    <name evidence="9" type="ORF">AAFF_G00334800</name>
</gene>
<evidence type="ECO:0000313" key="9">
    <source>
        <dbReference type="EMBL" id="KAJ8404617.1"/>
    </source>
</evidence>
<dbReference type="EMBL" id="JAINUG010000052">
    <property type="protein sequence ID" value="KAJ8404617.1"/>
    <property type="molecule type" value="Genomic_DNA"/>
</dbReference>
<sequence length="183" mass="20255">MVDVGAYGRESDGGVFKDSQFGRDLLQGKHDLPPPVNLPGTGVTVPHVLVGDAAFPLHVNLMRPFPGTNLDNDRKVYNYRHSRARHVIENTFGILTARWRILGQPLEFRPHKAVDVVKACIALHNFLVYTDAANEHNARYITPNFTGSPSASSEPQPGEWRRQVACLLAVPEPHGLPLLYGMT</sequence>
<dbReference type="PANTHER" id="PTHR22930:SF269">
    <property type="entry name" value="NUCLEASE HARBI1-LIKE PROTEIN"/>
    <property type="match status" value="1"/>
</dbReference>
<keyword evidence="10" id="KW-1185">Reference proteome</keyword>
<dbReference type="PANTHER" id="PTHR22930">
    <property type="match status" value="1"/>
</dbReference>
<evidence type="ECO:0000256" key="2">
    <source>
        <dbReference type="ARBA" id="ARBA00004123"/>
    </source>
</evidence>
<dbReference type="Proteomes" id="UP001221898">
    <property type="component" value="Unassembled WGS sequence"/>
</dbReference>
<comment type="caution">
    <text evidence="9">The sequence shown here is derived from an EMBL/GenBank/DDBJ whole genome shotgun (WGS) entry which is preliminary data.</text>
</comment>
<accession>A0AAD7SMA6</accession>
<evidence type="ECO:0000256" key="7">
    <source>
        <dbReference type="ARBA" id="ARBA00023242"/>
    </source>
</evidence>
<feature type="domain" description="DDE Tnp4" evidence="8">
    <location>
        <begin position="2"/>
        <end position="125"/>
    </location>
</feature>
<keyword evidence="5" id="KW-0479">Metal-binding</keyword>
<evidence type="ECO:0000256" key="6">
    <source>
        <dbReference type="ARBA" id="ARBA00022801"/>
    </source>
</evidence>
<comment type="subcellular location">
    <subcellularLocation>
        <location evidence="2">Nucleus</location>
    </subcellularLocation>
</comment>
<organism evidence="9 10">
    <name type="scientific">Aldrovandia affinis</name>
    <dbReference type="NCBI Taxonomy" id="143900"/>
    <lineage>
        <taxon>Eukaryota</taxon>
        <taxon>Metazoa</taxon>
        <taxon>Chordata</taxon>
        <taxon>Craniata</taxon>
        <taxon>Vertebrata</taxon>
        <taxon>Euteleostomi</taxon>
        <taxon>Actinopterygii</taxon>
        <taxon>Neopterygii</taxon>
        <taxon>Teleostei</taxon>
        <taxon>Notacanthiformes</taxon>
        <taxon>Halosauridae</taxon>
        <taxon>Aldrovandia</taxon>
    </lineage>
</organism>
<evidence type="ECO:0000256" key="5">
    <source>
        <dbReference type="ARBA" id="ARBA00022723"/>
    </source>
</evidence>
<dbReference type="InterPro" id="IPR027806">
    <property type="entry name" value="HARBI1_dom"/>
</dbReference>
<name>A0AAD7SMA6_9TELE</name>
<evidence type="ECO:0000256" key="1">
    <source>
        <dbReference type="ARBA" id="ARBA00001968"/>
    </source>
</evidence>
<evidence type="ECO:0000256" key="4">
    <source>
        <dbReference type="ARBA" id="ARBA00022722"/>
    </source>
</evidence>
<dbReference type="Pfam" id="PF13359">
    <property type="entry name" value="DDE_Tnp_4"/>
    <property type="match status" value="1"/>
</dbReference>
<dbReference type="GO" id="GO:0005634">
    <property type="term" value="C:nucleus"/>
    <property type="evidence" value="ECO:0007669"/>
    <property type="project" value="UniProtKB-SubCell"/>
</dbReference>
<evidence type="ECO:0000313" key="10">
    <source>
        <dbReference type="Proteomes" id="UP001221898"/>
    </source>
</evidence>
<dbReference type="GO" id="GO:0004518">
    <property type="term" value="F:nuclease activity"/>
    <property type="evidence" value="ECO:0007669"/>
    <property type="project" value="UniProtKB-KW"/>
</dbReference>
<comment type="cofactor">
    <cofactor evidence="1">
        <name>a divalent metal cation</name>
        <dbReference type="ChEBI" id="CHEBI:60240"/>
    </cofactor>
</comment>
<dbReference type="InterPro" id="IPR045249">
    <property type="entry name" value="HARBI1-like"/>
</dbReference>
<keyword evidence="7" id="KW-0539">Nucleus</keyword>
<dbReference type="AlphaFoldDB" id="A0AAD7SMA6"/>
<dbReference type="GO" id="GO:0016787">
    <property type="term" value="F:hydrolase activity"/>
    <property type="evidence" value="ECO:0007669"/>
    <property type="project" value="UniProtKB-KW"/>
</dbReference>
<dbReference type="GO" id="GO:0046872">
    <property type="term" value="F:metal ion binding"/>
    <property type="evidence" value="ECO:0007669"/>
    <property type="project" value="UniProtKB-KW"/>
</dbReference>
<keyword evidence="4" id="KW-0540">Nuclease</keyword>
<proteinExistence type="inferred from homology"/>
<evidence type="ECO:0000256" key="3">
    <source>
        <dbReference type="ARBA" id="ARBA00006958"/>
    </source>
</evidence>
<protein>
    <recommendedName>
        <fullName evidence="8">DDE Tnp4 domain-containing protein</fullName>
    </recommendedName>
</protein>